<dbReference type="Gene3D" id="1.20.930.10">
    <property type="entry name" value="Conserved domain common to transcription factors TFIIS, elongin A, CRSP70"/>
    <property type="match status" value="1"/>
</dbReference>
<feature type="region of interest" description="Disordered" evidence="3">
    <location>
        <begin position="431"/>
        <end position="489"/>
    </location>
</feature>
<organism evidence="5 6">
    <name type="scientific">Mesorhabditis spiculigera</name>
    <dbReference type="NCBI Taxonomy" id="96644"/>
    <lineage>
        <taxon>Eukaryota</taxon>
        <taxon>Metazoa</taxon>
        <taxon>Ecdysozoa</taxon>
        <taxon>Nematoda</taxon>
        <taxon>Chromadorea</taxon>
        <taxon>Rhabditida</taxon>
        <taxon>Rhabditina</taxon>
        <taxon>Rhabditomorpha</taxon>
        <taxon>Rhabditoidea</taxon>
        <taxon>Rhabditidae</taxon>
        <taxon>Mesorhabditinae</taxon>
        <taxon>Mesorhabditis</taxon>
    </lineage>
</organism>
<comment type="caution">
    <text evidence="5">The sequence shown here is derived from an EMBL/GenBank/DDBJ whole genome shotgun (WGS) entry which is preliminary data.</text>
</comment>
<dbReference type="Proteomes" id="UP001177023">
    <property type="component" value="Unassembled WGS sequence"/>
</dbReference>
<dbReference type="GO" id="GO:0016973">
    <property type="term" value="P:poly(A)+ mRNA export from nucleus"/>
    <property type="evidence" value="ECO:0007669"/>
    <property type="project" value="TreeGrafter"/>
</dbReference>
<feature type="compositionally biased region" description="Basic and acidic residues" evidence="3">
    <location>
        <begin position="227"/>
        <end position="248"/>
    </location>
</feature>
<dbReference type="GO" id="GO:0005634">
    <property type="term" value="C:nucleus"/>
    <property type="evidence" value="ECO:0007669"/>
    <property type="project" value="UniProtKB-SubCell"/>
</dbReference>
<keyword evidence="6" id="KW-1185">Reference proteome</keyword>
<dbReference type="PANTHER" id="PTHR46010:SF1">
    <property type="entry name" value="PROTEIN IWS1 HOMOLOG"/>
    <property type="match status" value="1"/>
</dbReference>
<proteinExistence type="inferred from homology"/>
<evidence type="ECO:0000256" key="2">
    <source>
        <dbReference type="PROSITE-ProRule" id="PRU00649"/>
    </source>
</evidence>
<comment type="similarity">
    <text evidence="1">Belongs to the IWS1 family.</text>
</comment>
<dbReference type="AlphaFoldDB" id="A0AA36DCQ9"/>
<sequence>MDDGTPVEEEIVSPTEEGPASPAASPDVSGIESPNHDDNAPQSPDSDSPQSPPQEEDEEHAATEHPIFVDEEVVVKEEPLDESFEPQEAEIQDTPASPAQENLSAPASPVNDDEEEETQQVLPKKRRILDSDDESDGVDVDNVTEEVNEAGSDTESPAKKRRAIFGSDDEDSEDDEPAKDSKKKIRVVSDDEDDESPKSPTGSGDEAPNADDLVENIFGGSDDEKEDDRKSVDDDDEAPARGRKGEDGFEWDFDKMMNAKKAEKRRSRKRKNDGFDLINDDDGQVAKLVEAMKQAAKEDRQSNTMRRPALKKRKLLSTVKDMLLKIDMTEAMLDGGMMSVVSEWLAPLPDKSLPCLEIRTTLLRLLQSYRLEQGTLRQSGLGKAVMMLYKHPRENKDNRILAQKLIAEWARPIFNLSTDLGTLSRDDRLQRDYDQMPDHIKKRRESSDLLDGEDGPSTSKEGKIAELLNPGDKGYIGRARVPKPSKTDYVIRPRSNVDGEFKGAGKREMSRIDRTARDFKERTKINKVRRAVGVSIEGRRMEL</sequence>
<dbReference type="InterPro" id="IPR017923">
    <property type="entry name" value="TFIIS_N"/>
</dbReference>
<evidence type="ECO:0000256" key="3">
    <source>
        <dbReference type="SAM" id="MobiDB-lite"/>
    </source>
</evidence>
<protein>
    <recommendedName>
        <fullName evidence="4">TFIIS N-terminal domain-containing protein</fullName>
    </recommendedName>
</protein>
<feature type="non-terminal residue" evidence="5">
    <location>
        <position position="543"/>
    </location>
</feature>
<name>A0AA36DCQ9_9BILA</name>
<keyword evidence="2" id="KW-0539">Nucleus</keyword>
<evidence type="ECO:0000313" key="5">
    <source>
        <dbReference type="EMBL" id="CAJ0584306.1"/>
    </source>
</evidence>
<feature type="compositionally biased region" description="Acidic residues" evidence="3">
    <location>
        <begin position="1"/>
        <end position="11"/>
    </location>
</feature>
<dbReference type="InterPro" id="IPR051037">
    <property type="entry name" value="RNAPII_TF_IWS1"/>
</dbReference>
<feature type="compositionally biased region" description="Acidic residues" evidence="3">
    <location>
        <begin position="131"/>
        <end position="148"/>
    </location>
</feature>
<feature type="compositionally biased region" description="Acidic residues" evidence="3">
    <location>
        <begin position="167"/>
        <end position="177"/>
    </location>
</feature>
<dbReference type="PROSITE" id="PS51319">
    <property type="entry name" value="TFIIS_N"/>
    <property type="match status" value="1"/>
</dbReference>
<feature type="domain" description="TFIIS N-terminal" evidence="4">
    <location>
        <begin position="339"/>
        <end position="416"/>
    </location>
</feature>
<evidence type="ECO:0000313" key="6">
    <source>
        <dbReference type="Proteomes" id="UP001177023"/>
    </source>
</evidence>
<dbReference type="InterPro" id="IPR035441">
    <property type="entry name" value="TFIIS/LEDGF_dom_sf"/>
</dbReference>
<dbReference type="PANTHER" id="PTHR46010">
    <property type="entry name" value="PROTEIN IWS1 HOMOLOG"/>
    <property type="match status" value="1"/>
</dbReference>
<reference evidence="5" key="1">
    <citation type="submission" date="2023-06" db="EMBL/GenBank/DDBJ databases">
        <authorList>
            <person name="Delattre M."/>
        </authorList>
    </citation>
    <scope>NUCLEOTIDE SEQUENCE</scope>
    <source>
        <strain evidence="5">AF72</strain>
    </source>
</reference>
<dbReference type="Pfam" id="PF08711">
    <property type="entry name" value="Med26"/>
    <property type="match status" value="1"/>
</dbReference>
<feature type="compositionally biased region" description="Acidic residues" evidence="3">
    <location>
        <begin position="79"/>
        <end position="91"/>
    </location>
</feature>
<evidence type="ECO:0000256" key="1">
    <source>
        <dbReference type="ARBA" id="ARBA00037992"/>
    </source>
</evidence>
<feature type="region of interest" description="Disordered" evidence="3">
    <location>
        <begin position="1"/>
        <end position="248"/>
    </location>
</feature>
<dbReference type="EMBL" id="CATQJA010002691">
    <property type="protein sequence ID" value="CAJ0584306.1"/>
    <property type="molecule type" value="Genomic_DNA"/>
</dbReference>
<evidence type="ECO:0000259" key="4">
    <source>
        <dbReference type="PROSITE" id="PS51319"/>
    </source>
</evidence>
<accession>A0AA36DCQ9</accession>
<gene>
    <name evidence="5" type="ORF">MSPICULIGERA_LOCUS22365</name>
</gene>
<comment type="subcellular location">
    <subcellularLocation>
        <location evidence="2">Nucleus</location>
    </subcellularLocation>
</comment>
<feature type="compositionally biased region" description="Polar residues" evidence="3">
    <location>
        <begin position="94"/>
        <end position="105"/>
    </location>
</feature>